<keyword evidence="1" id="KW-0175">Coiled coil</keyword>
<evidence type="ECO:0000259" key="2">
    <source>
        <dbReference type="Pfam" id="PF24481"/>
    </source>
</evidence>
<dbReference type="AlphaFoldDB" id="A0A382VQM6"/>
<dbReference type="EMBL" id="UINC01153811">
    <property type="protein sequence ID" value="SVD48734.1"/>
    <property type="molecule type" value="Genomic_DNA"/>
</dbReference>
<dbReference type="Gene3D" id="1.10.287.1490">
    <property type="match status" value="1"/>
</dbReference>
<evidence type="ECO:0000256" key="1">
    <source>
        <dbReference type="SAM" id="Coils"/>
    </source>
</evidence>
<proteinExistence type="predicted"/>
<gene>
    <name evidence="3" type="ORF">METZ01_LOCUS401588</name>
</gene>
<dbReference type="InterPro" id="IPR056003">
    <property type="entry name" value="CT398_CC_hairpin"/>
</dbReference>
<feature type="coiled-coil region" evidence="1">
    <location>
        <begin position="93"/>
        <end position="120"/>
    </location>
</feature>
<reference evidence="3" key="1">
    <citation type="submission" date="2018-05" db="EMBL/GenBank/DDBJ databases">
        <authorList>
            <person name="Lanie J.A."/>
            <person name="Ng W.-L."/>
            <person name="Kazmierczak K.M."/>
            <person name="Andrzejewski T.M."/>
            <person name="Davidsen T.M."/>
            <person name="Wayne K.J."/>
            <person name="Tettelin H."/>
            <person name="Glass J.I."/>
            <person name="Rusch D."/>
            <person name="Podicherti R."/>
            <person name="Tsui H.-C.T."/>
            <person name="Winkler M.E."/>
        </authorList>
    </citation>
    <scope>NUCLEOTIDE SEQUENCE</scope>
</reference>
<name>A0A382VQM6_9ZZZZ</name>
<feature type="domain" description="CT398-like coiled coil hairpin" evidence="2">
    <location>
        <begin position="11"/>
        <end position="188"/>
    </location>
</feature>
<organism evidence="3">
    <name type="scientific">marine metagenome</name>
    <dbReference type="NCBI Taxonomy" id="408172"/>
    <lineage>
        <taxon>unclassified sequences</taxon>
        <taxon>metagenomes</taxon>
        <taxon>ecological metagenomes</taxon>
    </lineage>
</organism>
<dbReference type="Pfam" id="PF24481">
    <property type="entry name" value="CT398_CC"/>
    <property type="match status" value="1"/>
</dbReference>
<sequence>MISVEALFAVQDEDVLSGQLQHRFEQLPERARLADARTNQAATAAENGELDLERLDMLQRQHRIEGEVTAIETRLAELDGKLYGGAITTARGASTLQEEIEHLRRRQDDLESDVLELMEALEPLDERLAELAGLGIRQEASTAEALAALNTAEASVTEALDQSATRRETAVAQLDVEVLGRYEKNRTAFGSSSAVRFAGADCKGCPLTMPAVEADRVRALPSGTLVDCRECGRLVVR</sequence>
<evidence type="ECO:0000313" key="3">
    <source>
        <dbReference type="EMBL" id="SVD48734.1"/>
    </source>
</evidence>
<accession>A0A382VQM6</accession>
<protein>
    <recommendedName>
        <fullName evidence="2">CT398-like coiled coil hairpin domain-containing protein</fullName>
    </recommendedName>
</protein>